<dbReference type="CDD" id="cd06097">
    <property type="entry name" value="Aspergillopepsin_like"/>
    <property type="match status" value="1"/>
</dbReference>
<dbReference type="GO" id="GO:0006508">
    <property type="term" value="P:proteolysis"/>
    <property type="evidence" value="ECO:0007669"/>
    <property type="project" value="UniProtKB-KW"/>
</dbReference>
<dbReference type="InterPro" id="IPR021109">
    <property type="entry name" value="Peptidase_aspartic_dom_sf"/>
</dbReference>
<evidence type="ECO:0000256" key="2">
    <source>
        <dbReference type="ARBA" id="ARBA00007447"/>
    </source>
</evidence>
<proteinExistence type="inferred from homology"/>
<evidence type="ECO:0000256" key="7">
    <source>
        <dbReference type="ARBA" id="ARBA00022801"/>
    </source>
</evidence>
<keyword evidence="8" id="KW-0865">Zymogen</keyword>
<keyword evidence="6" id="KW-0064">Aspartyl protease</keyword>
<evidence type="ECO:0000259" key="13">
    <source>
        <dbReference type="PROSITE" id="PS51767"/>
    </source>
</evidence>
<feature type="signal peptide" evidence="12">
    <location>
        <begin position="1"/>
        <end position="18"/>
    </location>
</feature>
<evidence type="ECO:0000256" key="1">
    <source>
        <dbReference type="ARBA" id="ARBA00004613"/>
    </source>
</evidence>
<feature type="active site" evidence="10">
    <location>
        <position position="311"/>
    </location>
</feature>
<comment type="caution">
    <text evidence="14">The sequence shown here is derived from an EMBL/GenBank/DDBJ whole genome shotgun (WGS) entry which is preliminary data.</text>
</comment>
<dbReference type="EMBL" id="MVGC01000081">
    <property type="protein sequence ID" value="RJE24426.1"/>
    <property type="molecule type" value="Genomic_DNA"/>
</dbReference>
<feature type="active site" evidence="10">
    <location>
        <position position="125"/>
    </location>
</feature>
<dbReference type="STRING" id="2070753.A0A3A2ZN27"/>
<dbReference type="PROSITE" id="PS51767">
    <property type="entry name" value="PEPTIDASE_A1"/>
    <property type="match status" value="1"/>
</dbReference>
<dbReference type="PRINTS" id="PR00792">
    <property type="entry name" value="PEPSIN"/>
</dbReference>
<dbReference type="GO" id="GO:0005576">
    <property type="term" value="C:extracellular region"/>
    <property type="evidence" value="ECO:0007669"/>
    <property type="project" value="UniProtKB-SubCell"/>
</dbReference>
<dbReference type="Gene3D" id="2.40.70.10">
    <property type="entry name" value="Acid Proteases"/>
    <property type="match status" value="2"/>
</dbReference>
<dbReference type="FunFam" id="2.40.70.10:FF:000026">
    <property type="entry name" value="Endothiapepsin"/>
    <property type="match status" value="1"/>
</dbReference>
<keyword evidence="5 12" id="KW-0732">Signal</keyword>
<keyword evidence="3" id="KW-0964">Secreted</keyword>
<dbReference type="SUPFAM" id="SSF50630">
    <property type="entry name" value="Acid proteases"/>
    <property type="match status" value="1"/>
</dbReference>
<feature type="domain" description="Peptidase A1" evidence="13">
    <location>
        <begin position="109"/>
        <end position="423"/>
    </location>
</feature>
<protein>
    <submittedName>
        <fullName evidence="14">Aspartic endopeptidase</fullName>
    </submittedName>
</protein>
<dbReference type="InterPro" id="IPR001461">
    <property type="entry name" value="Aspartic_peptidase_A1"/>
</dbReference>
<feature type="region of interest" description="Disordered" evidence="11">
    <location>
        <begin position="75"/>
        <end position="101"/>
    </location>
</feature>
<keyword evidence="15" id="KW-1185">Reference proteome</keyword>
<feature type="chain" id="PRO_5017413049" evidence="12">
    <location>
        <begin position="19"/>
        <end position="426"/>
    </location>
</feature>
<evidence type="ECO:0000256" key="3">
    <source>
        <dbReference type="ARBA" id="ARBA00022525"/>
    </source>
</evidence>
<dbReference type="PANTHER" id="PTHR47966:SF23">
    <property type="entry name" value="ASPARTIC ENDOPEPTIDASE, PUTATIVE (AFU_ORTHOLOGUE AFUA_2G15950)-RELATED"/>
    <property type="match status" value="1"/>
</dbReference>
<evidence type="ECO:0000256" key="6">
    <source>
        <dbReference type="ARBA" id="ARBA00022750"/>
    </source>
</evidence>
<evidence type="ECO:0000256" key="11">
    <source>
        <dbReference type="SAM" id="MobiDB-lite"/>
    </source>
</evidence>
<evidence type="ECO:0000256" key="8">
    <source>
        <dbReference type="ARBA" id="ARBA00023145"/>
    </source>
</evidence>
<evidence type="ECO:0000313" key="15">
    <source>
        <dbReference type="Proteomes" id="UP000266188"/>
    </source>
</evidence>
<evidence type="ECO:0000256" key="10">
    <source>
        <dbReference type="PIRSR" id="PIRSR601461-1"/>
    </source>
</evidence>
<organism evidence="14 15">
    <name type="scientific">Aspergillus sclerotialis</name>
    <dbReference type="NCBI Taxonomy" id="2070753"/>
    <lineage>
        <taxon>Eukaryota</taxon>
        <taxon>Fungi</taxon>
        <taxon>Dikarya</taxon>
        <taxon>Ascomycota</taxon>
        <taxon>Pezizomycotina</taxon>
        <taxon>Eurotiomycetes</taxon>
        <taxon>Eurotiomycetidae</taxon>
        <taxon>Eurotiales</taxon>
        <taxon>Aspergillaceae</taxon>
        <taxon>Aspergillus</taxon>
        <taxon>Aspergillus subgen. Polypaecilum</taxon>
    </lineage>
</organism>
<accession>A0A3A2ZN27</accession>
<dbReference type="GO" id="GO:0004190">
    <property type="term" value="F:aspartic-type endopeptidase activity"/>
    <property type="evidence" value="ECO:0007669"/>
    <property type="project" value="UniProtKB-KW"/>
</dbReference>
<evidence type="ECO:0000313" key="14">
    <source>
        <dbReference type="EMBL" id="RJE24426.1"/>
    </source>
</evidence>
<dbReference type="PANTHER" id="PTHR47966">
    <property type="entry name" value="BETA-SITE APP-CLEAVING ENZYME, ISOFORM A-RELATED"/>
    <property type="match status" value="1"/>
</dbReference>
<dbReference type="InterPro" id="IPR034163">
    <property type="entry name" value="Aspergillopepsin-like_cat_dom"/>
</dbReference>
<comment type="subcellular location">
    <subcellularLocation>
        <location evidence="1">Secreted</location>
    </subcellularLocation>
</comment>
<dbReference type="Proteomes" id="UP000266188">
    <property type="component" value="Unassembled WGS sequence"/>
</dbReference>
<dbReference type="Pfam" id="PF00026">
    <property type="entry name" value="Asp"/>
    <property type="match status" value="1"/>
</dbReference>
<dbReference type="AlphaFoldDB" id="A0A3A2ZN27"/>
<dbReference type="OrthoDB" id="2747330at2759"/>
<evidence type="ECO:0000256" key="4">
    <source>
        <dbReference type="ARBA" id="ARBA00022670"/>
    </source>
</evidence>
<comment type="similarity">
    <text evidence="2">Belongs to the peptidase A1 family.</text>
</comment>
<name>A0A3A2ZN27_9EURO</name>
<sequence>MHLLQTLAFLLLVYHARSVPAPLRPQLKGRSFKVDRVRRADYVAHGPTALRNAYRKFGIVPTSFGLDLEDFEPINLKDTHPAGNQTDNEPEPERTGTVSATSVQSNAQFVSPVIIGGQKIIMTFDTGSSDFWVMNTAIPEAEQQGHTVFDPSKSPTFKVMQDAEFQIRYGDSSYAAGMVGTDTVNIGGATVENQAIGIPLEVSPSLLEDQASSGLVGLGFLSISTIEPKKQPTFFGNVVPTLDEPVLTASLKTDGVGEYEFGIIDTNKYKGKMANVTVDPSNGFWQFPSTEFAIGDGPRQTITQVPTAIADTGTSIIMASPEVVEAYYAEVKNSVFASDSGGYIYPCMSEMPNLSIAVGGTMVVVPGSMMTFSPVGTNTTTGESMCFGGIQSNQGVDVQVFGDVFLKTLFVVFDHRGPSLGIATPA</sequence>
<evidence type="ECO:0000256" key="5">
    <source>
        <dbReference type="ARBA" id="ARBA00022729"/>
    </source>
</evidence>
<keyword evidence="9" id="KW-0325">Glycoprotein</keyword>
<evidence type="ECO:0000256" key="12">
    <source>
        <dbReference type="SAM" id="SignalP"/>
    </source>
</evidence>
<keyword evidence="7" id="KW-0378">Hydrolase</keyword>
<evidence type="ECO:0000256" key="9">
    <source>
        <dbReference type="ARBA" id="ARBA00023180"/>
    </source>
</evidence>
<dbReference type="InterPro" id="IPR033121">
    <property type="entry name" value="PEPTIDASE_A1"/>
</dbReference>
<gene>
    <name evidence="14" type="ORF">PHISCL_03230</name>
</gene>
<reference evidence="15" key="1">
    <citation type="submission" date="2017-02" db="EMBL/GenBank/DDBJ databases">
        <authorList>
            <person name="Tafer H."/>
            <person name="Lopandic K."/>
        </authorList>
    </citation>
    <scope>NUCLEOTIDE SEQUENCE [LARGE SCALE GENOMIC DNA]</scope>
    <source>
        <strain evidence="15">CBS 366.77</strain>
    </source>
</reference>
<keyword evidence="4" id="KW-0645">Protease</keyword>